<name>A0A518DII7_9BACT</name>
<comment type="similarity">
    <text evidence="1 7">Belongs to the universal ribosomal protein uL18 family.</text>
</comment>
<evidence type="ECO:0000256" key="5">
    <source>
        <dbReference type="ARBA" id="ARBA00023274"/>
    </source>
</evidence>
<gene>
    <name evidence="7 8" type="primary">rplR</name>
    <name evidence="8" type="ORF">Pla175_47140</name>
</gene>
<proteinExistence type="inferred from homology"/>
<dbReference type="SUPFAM" id="SSF53137">
    <property type="entry name" value="Translational machinery components"/>
    <property type="match status" value="1"/>
</dbReference>
<dbReference type="HAMAP" id="MF_01337_B">
    <property type="entry name" value="Ribosomal_uL18_B"/>
    <property type="match status" value="1"/>
</dbReference>
<evidence type="ECO:0000256" key="7">
    <source>
        <dbReference type="HAMAP-Rule" id="MF_01337"/>
    </source>
</evidence>
<evidence type="ECO:0000256" key="6">
    <source>
        <dbReference type="ARBA" id="ARBA00035197"/>
    </source>
</evidence>
<dbReference type="Pfam" id="PF00861">
    <property type="entry name" value="Ribosomal_L18p"/>
    <property type="match status" value="1"/>
</dbReference>
<dbReference type="GO" id="GO:0006412">
    <property type="term" value="P:translation"/>
    <property type="evidence" value="ECO:0007669"/>
    <property type="project" value="UniProtKB-UniRule"/>
</dbReference>
<evidence type="ECO:0000313" key="9">
    <source>
        <dbReference type="Proteomes" id="UP000317429"/>
    </source>
</evidence>
<dbReference type="FunFam" id="3.30.420.100:FF:000001">
    <property type="entry name" value="50S ribosomal protein L18"/>
    <property type="match status" value="1"/>
</dbReference>
<keyword evidence="2 7" id="KW-0699">rRNA-binding</keyword>
<evidence type="ECO:0000313" key="8">
    <source>
        <dbReference type="EMBL" id="QDU91293.1"/>
    </source>
</evidence>
<dbReference type="GO" id="GO:0003735">
    <property type="term" value="F:structural constituent of ribosome"/>
    <property type="evidence" value="ECO:0007669"/>
    <property type="project" value="InterPro"/>
</dbReference>
<organism evidence="8 9">
    <name type="scientific">Pirellulimonas nuda</name>
    <dbReference type="NCBI Taxonomy" id="2528009"/>
    <lineage>
        <taxon>Bacteria</taxon>
        <taxon>Pseudomonadati</taxon>
        <taxon>Planctomycetota</taxon>
        <taxon>Planctomycetia</taxon>
        <taxon>Pirellulales</taxon>
        <taxon>Lacipirellulaceae</taxon>
        <taxon>Pirellulimonas</taxon>
    </lineage>
</organism>
<evidence type="ECO:0000256" key="1">
    <source>
        <dbReference type="ARBA" id="ARBA00007116"/>
    </source>
</evidence>
<keyword evidence="5 7" id="KW-0687">Ribonucleoprotein</keyword>
<dbReference type="EMBL" id="CP036291">
    <property type="protein sequence ID" value="QDU91293.1"/>
    <property type="molecule type" value="Genomic_DNA"/>
</dbReference>
<protein>
    <recommendedName>
        <fullName evidence="6 7">Large ribosomal subunit protein uL18</fullName>
    </recommendedName>
</protein>
<dbReference type="PANTHER" id="PTHR12899">
    <property type="entry name" value="39S RIBOSOMAL PROTEIN L18, MITOCHONDRIAL"/>
    <property type="match status" value="1"/>
</dbReference>
<evidence type="ECO:0000256" key="4">
    <source>
        <dbReference type="ARBA" id="ARBA00022980"/>
    </source>
</evidence>
<evidence type="ECO:0000256" key="2">
    <source>
        <dbReference type="ARBA" id="ARBA00022730"/>
    </source>
</evidence>
<dbReference type="GO" id="GO:0022625">
    <property type="term" value="C:cytosolic large ribosomal subunit"/>
    <property type="evidence" value="ECO:0007669"/>
    <property type="project" value="TreeGrafter"/>
</dbReference>
<dbReference type="AlphaFoldDB" id="A0A518DII7"/>
<keyword evidence="4 7" id="KW-0689">Ribosomal protein</keyword>
<dbReference type="InterPro" id="IPR005484">
    <property type="entry name" value="Ribosomal_uL18_bac/plant/anim"/>
</dbReference>
<reference evidence="8 9" key="1">
    <citation type="submission" date="2019-02" db="EMBL/GenBank/DDBJ databases">
        <title>Deep-cultivation of Planctomycetes and their phenomic and genomic characterization uncovers novel biology.</title>
        <authorList>
            <person name="Wiegand S."/>
            <person name="Jogler M."/>
            <person name="Boedeker C."/>
            <person name="Pinto D."/>
            <person name="Vollmers J."/>
            <person name="Rivas-Marin E."/>
            <person name="Kohn T."/>
            <person name="Peeters S.H."/>
            <person name="Heuer A."/>
            <person name="Rast P."/>
            <person name="Oberbeckmann S."/>
            <person name="Bunk B."/>
            <person name="Jeske O."/>
            <person name="Meyerdierks A."/>
            <person name="Storesund J.E."/>
            <person name="Kallscheuer N."/>
            <person name="Luecker S."/>
            <person name="Lage O.M."/>
            <person name="Pohl T."/>
            <person name="Merkel B.J."/>
            <person name="Hornburger P."/>
            <person name="Mueller R.-W."/>
            <person name="Bruemmer F."/>
            <person name="Labrenz M."/>
            <person name="Spormann A.M."/>
            <person name="Op den Camp H."/>
            <person name="Overmann J."/>
            <person name="Amann R."/>
            <person name="Jetten M.S.M."/>
            <person name="Mascher T."/>
            <person name="Medema M.H."/>
            <person name="Devos D.P."/>
            <person name="Kaster A.-K."/>
            <person name="Ovreas L."/>
            <person name="Rohde M."/>
            <person name="Galperin M.Y."/>
            <person name="Jogler C."/>
        </authorList>
    </citation>
    <scope>NUCLEOTIDE SEQUENCE [LARGE SCALE GENOMIC DNA]</scope>
    <source>
        <strain evidence="8 9">Pla175</strain>
    </source>
</reference>
<dbReference type="KEGG" id="pnd:Pla175_47140"/>
<dbReference type="NCBIfam" id="TIGR00060">
    <property type="entry name" value="L18_bact"/>
    <property type="match status" value="1"/>
</dbReference>
<dbReference type="OrthoDB" id="9810939at2"/>
<comment type="function">
    <text evidence="7">This is one of the proteins that bind and probably mediate the attachment of the 5S RNA into the large ribosomal subunit, where it forms part of the central protuberance.</text>
</comment>
<dbReference type="GO" id="GO:0008097">
    <property type="term" value="F:5S rRNA binding"/>
    <property type="evidence" value="ECO:0007669"/>
    <property type="project" value="TreeGrafter"/>
</dbReference>
<keyword evidence="3 7" id="KW-0694">RNA-binding</keyword>
<dbReference type="InterPro" id="IPR004389">
    <property type="entry name" value="Ribosomal_uL18_bac-type"/>
</dbReference>
<dbReference type="Gene3D" id="3.30.420.100">
    <property type="match status" value="1"/>
</dbReference>
<evidence type="ECO:0000256" key="3">
    <source>
        <dbReference type="ARBA" id="ARBA00022884"/>
    </source>
</evidence>
<dbReference type="CDD" id="cd00432">
    <property type="entry name" value="Ribosomal_L18_L5e"/>
    <property type="match status" value="1"/>
</dbReference>
<dbReference type="InterPro" id="IPR057268">
    <property type="entry name" value="Ribosomal_L18"/>
</dbReference>
<comment type="subunit">
    <text evidence="7">Part of the 50S ribosomal subunit; part of the 5S rRNA/L5/L18/L25 subcomplex. Contacts the 5S and 23S rRNAs.</text>
</comment>
<accession>A0A518DII7</accession>
<keyword evidence="9" id="KW-1185">Reference proteome</keyword>
<sequence>MSQQTALNRQRLRRKFRVRKRLHGDSVRPRLTVHRSHKNISAQIVNDDTRTTLVSASTLDKDLVGGIAYGGNKTAAEAIGKALAEKAKAAGVTKVRFDRGPFKFHGRVAALAAAAREAGLDF</sequence>
<dbReference type="PANTHER" id="PTHR12899:SF3">
    <property type="entry name" value="LARGE RIBOSOMAL SUBUNIT PROTEIN UL18M"/>
    <property type="match status" value="1"/>
</dbReference>
<dbReference type="RefSeq" id="WP_145291265.1">
    <property type="nucleotide sequence ID" value="NZ_CP036291.1"/>
</dbReference>
<dbReference type="Proteomes" id="UP000317429">
    <property type="component" value="Chromosome"/>
</dbReference>